<proteinExistence type="predicted"/>
<organism evidence="1 2">
    <name type="scientific">Coniosporium uncinatum</name>
    <dbReference type="NCBI Taxonomy" id="93489"/>
    <lineage>
        <taxon>Eukaryota</taxon>
        <taxon>Fungi</taxon>
        <taxon>Dikarya</taxon>
        <taxon>Ascomycota</taxon>
        <taxon>Pezizomycotina</taxon>
        <taxon>Dothideomycetes</taxon>
        <taxon>Dothideomycetes incertae sedis</taxon>
        <taxon>Coniosporium</taxon>
    </lineage>
</organism>
<evidence type="ECO:0000313" key="1">
    <source>
        <dbReference type="EMBL" id="KAK3079868.1"/>
    </source>
</evidence>
<sequence length="112" mass="12873">MSSPTATTTTTNNNNNNNENNTTTPLTWWDLIVLLICGTGTYTRHRARLAASRWDSADRRLSRDEQAKWEERIQRTAAAEKIRREEERKGRARERIVEGKGTMGDMFQGGIY</sequence>
<dbReference type="EMBL" id="JAWDJW010000875">
    <property type="protein sequence ID" value="KAK3079868.1"/>
    <property type="molecule type" value="Genomic_DNA"/>
</dbReference>
<gene>
    <name evidence="1" type="ORF">LTS18_003714</name>
</gene>
<protein>
    <submittedName>
        <fullName evidence="1">Uncharacterized protein</fullName>
    </submittedName>
</protein>
<name>A0ACC3DT99_9PEZI</name>
<dbReference type="Proteomes" id="UP001186974">
    <property type="component" value="Unassembled WGS sequence"/>
</dbReference>
<accession>A0ACC3DT99</accession>
<comment type="caution">
    <text evidence="1">The sequence shown here is derived from an EMBL/GenBank/DDBJ whole genome shotgun (WGS) entry which is preliminary data.</text>
</comment>
<reference evidence="1" key="1">
    <citation type="submission" date="2024-09" db="EMBL/GenBank/DDBJ databases">
        <title>Black Yeasts Isolated from many extreme environments.</title>
        <authorList>
            <person name="Coleine C."/>
            <person name="Stajich J.E."/>
            <person name="Selbmann L."/>
        </authorList>
    </citation>
    <scope>NUCLEOTIDE SEQUENCE</scope>
    <source>
        <strain evidence="1">CCFEE 5737</strain>
    </source>
</reference>
<keyword evidence="2" id="KW-1185">Reference proteome</keyword>
<evidence type="ECO:0000313" key="2">
    <source>
        <dbReference type="Proteomes" id="UP001186974"/>
    </source>
</evidence>